<dbReference type="SUPFAM" id="SSF52540">
    <property type="entry name" value="P-loop containing nucleoside triphosphate hydrolases"/>
    <property type="match status" value="1"/>
</dbReference>
<dbReference type="Gene3D" id="3.40.50.2300">
    <property type="match status" value="1"/>
</dbReference>
<dbReference type="InterPro" id="IPR003661">
    <property type="entry name" value="HisK_dim/P_dom"/>
</dbReference>
<accession>A0ABN1F666</accession>
<evidence type="ECO:0000256" key="5">
    <source>
        <dbReference type="ARBA" id="ARBA00022679"/>
    </source>
</evidence>
<evidence type="ECO:0000256" key="4">
    <source>
        <dbReference type="ARBA" id="ARBA00022553"/>
    </source>
</evidence>
<dbReference type="InterPro" id="IPR003594">
    <property type="entry name" value="HATPase_dom"/>
</dbReference>
<sequence length="1106" mass="118889">MSRREGFVVRIRHTTAEPPTAAGVGCVVGEKHIVTCAHVINAALGRDKAVRERPPDGIRIRVDFPLLGDAEGAPLRECRIAAWDPPAAPGVGGRDTAGLVVVGDTLPAGAGPARLVAVRGGGAEDVEAGVFGYPPGPARIANGAWSACRLRGTVGGGLVQLDAASESALRVQPGFSGAPVIVGDAWGDAVVGLLAVAGRKGSAGDAYALPMTEVSAAWPEVLGDSMLPPCPYRGLRSFTADDARAGLFVGREREVAGLRAMVRDRPLVVVTGPSGVGKSSLVAAGLAPALLADGWSVAFFRPGATPYDALARALLDLECPDGDHCLEQLENRSRALREEGFWPVAARVSVLSGRRLALVGDQFEEVLSAGADGVDPMRFLQQTFPPPESLQSPDVRLVCTLRSDFLPDLLELADIGPRLQDRQLNVSPLDERALTRVIVEPAALAGVTFTEGLAEAVAAEASKGPGGLPLLEFALTELWPMQRERRISFDSYHGLGGVSGALNRHAEQVYRFLTQTLDEARIRRVLLSMIRARGGAASAVRVPARSSHLGADWYVAQLMADPERRLVVVGPDGPDTAEIAHEALIRGWQRLAGWVDEDADFQQWLALAEERAAEGDDLLSAPRVAEGQRWLRERPDDIPPEVAALMERSLAVLLEQERTERQMKALQASNAELEEKAELLARVNRDVEVKNIEIEEARQVLEERAEMLAVSMRFKSEFLANMSHELRTPLNSMLILAKLLADNGEGTLSPKQVEFARTIHRAGSDLLQLIGDILDLTRIEAGRMHVAPSWVRLAPLVDRVEAMFRPLTTEKELRFSVSLAPGLPPELYTDEQRLLQVLRNLLSNAVKFTHAGGAVELRVGQMGHRMVFSVADSGIGIPADRIGVIFDAFQQADGTTSRKYGGTGLGLSISREIAGLLGGEIRCESEVGRGSTFTFVLPRGPADAHDPEPEAEDDTEPPEEKPALLPSFTGSFGGEPVLVVDDDVRNVFALTSVLEQHGLAVFYAESGQEAIELLERRSDIALVLMDVMMPDMDGNETTVRIRRMPGRERLPVIALTAKAMAGDHERSLDAGACAYLTKPVDPEALLIAIEQWLPREGAGPAAAPLD</sequence>
<dbReference type="CDD" id="cd17546">
    <property type="entry name" value="REC_hyHK_CKI1_RcsC-like"/>
    <property type="match status" value="1"/>
</dbReference>
<dbReference type="PRINTS" id="PR00344">
    <property type="entry name" value="BCTRLSENSOR"/>
</dbReference>
<comment type="catalytic activity">
    <reaction evidence="1">
        <text>ATP + protein L-histidine = ADP + protein N-phospho-L-histidine.</text>
        <dbReference type="EC" id="2.7.13.3"/>
    </reaction>
</comment>
<dbReference type="Gene3D" id="3.30.565.10">
    <property type="entry name" value="Histidine kinase-like ATPase, C-terminal domain"/>
    <property type="match status" value="1"/>
</dbReference>
<evidence type="ECO:0000256" key="9">
    <source>
        <dbReference type="SAM" id="Coils"/>
    </source>
</evidence>
<evidence type="ECO:0000256" key="6">
    <source>
        <dbReference type="ARBA" id="ARBA00022777"/>
    </source>
</evidence>
<dbReference type="SUPFAM" id="SSF50494">
    <property type="entry name" value="Trypsin-like serine proteases"/>
    <property type="match status" value="1"/>
</dbReference>
<organism evidence="13 14">
    <name type="scientific">Streptomyces crystallinus</name>
    <dbReference type="NCBI Taxonomy" id="68191"/>
    <lineage>
        <taxon>Bacteria</taxon>
        <taxon>Bacillati</taxon>
        <taxon>Actinomycetota</taxon>
        <taxon>Actinomycetes</taxon>
        <taxon>Kitasatosporales</taxon>
        <taxon>Streptomycetaceae</taxon>
        <taxon>Streptomyces</taxon>
    </lineage>
</organism>
<dbReference type="Pfam" id="PF00072">
    <property type="entry name" value="Response_reg"/>
    <property type="match status" value="1"/>
</dbReference>
<evidence type="ECO:0000256" key="2">
    <source>
        <dbReference type="ARBA" id="ARBA00004236"/>
    </source>
</evidence>
<keyword evidence="5" id="KW-0808">Transferase</keyword>
<dbReference type="SUPFAM" id="SSF52172">
    <property type="entry name" value="CheY-like"/>
    <property type="match status" value="1"/>
</dbReference>
<feature type="coiled-coil region" evidence="9">
    <location>
        <begin position="656"/>
        <end position="704"/>
    </location>
</feature>
<feature type="region of interest" description="Disordered" evidence="10">
    <location>
        <begin position="938"/>
        <end position="963"/>
    </location>
</feature>
<evidence type="ECO:0000259" key="11">
    <source>
        <dbReference type="PROSITE" id="PS50109"/>
    </source>
</evidence>
<dbReference type="PROSITE" id="PS50110">
    <property type="entry name" value="RESPONSE_REGULATORY"/>
    <property type="match status" value="1"/>
</dbReference>
<dbReference type="Proteomes" id="UP001500668">
    <property type="component" value="Unassembled WGS sequence"/>
</dbReference>
<feature type="domain" description="Histidine kinase" evidence="11">
    <location>
        <begin position="721"/>
        <end position="941"/>
    </location>
</feature>
<dbReference type="Pfam" id="PF00512">
    <property type="entry name" value="HisKA"/>
    <property type="match status" value="1"/>
</dbReference>
<dbReference type="CDD" id="cd00082">
    <property type="entry name" value="HisKA"/>
    <property type="match status" value="1"/>
</dbReference>
<evidence type="ECO:0000256" key="7">
    <source>
        <dbReference type="ARBA" id="ARBA00023012"/>
    </source>
</evidence>
<dbReference type="SMART" id="SM00387">
    <property type="entry name" value="HATPase_c"/>
    <property type="match status" value="1"/>
</dbReference>
<dbReference type="CDD" id="cd16922">
    <property type="entry name" value="HATPase_EvgS-ArcB-TorS-like"/>
    <property type="match status" value="1"/>
</dbReference>
<dbReference type="InterPro" id="IPR001789">
    <property type="entry name" value="Sig_transdc_resp-reg_receiver"/>
</dbReference>
<dbReference type="InterPro" id="IPR036890">
    <property type="entry name" value="HATPase_C_sf"/>
</dbReference>
<comment type="caution">
    <text evidence="13">The sequence shown here is derived from an EMBL/GenBank/DDBJ whole genome shotgun (WGS) entry which is preliminary data.</text>
</comment>
<dbReference type="Pfam" id="PF20703">
    <property type="entry name" value="nSTAND1"/>
    <property type="match status" value="1"/>
</dbReference>
<keyword evidence="9" id="KW-0175">Coiled coil</keyword>
<dbReference type="SUPFAM" id="SSF55874">
    <property type="entry name" value="ATPase domain of HSP90 chaperone/DNA topoisomerase II/histidine kinase"/>
    <property type="match status" value="1"/>
</dbReference>
<feature type="modified residue" description="4-aspartylphosphate" evidence="8">
    <location>
        <position position="1026"/>
    </location>
</feature>
<reference evidence="13 14" key="1">
    <citation type="journal article" date="2019" name="Int. J. Syst. Evol. Microbiol.">
        <title>The Global Catalogue of Microorganisms (GCM) 10K type strain sequencing project: providing services to taxonomists for standard genome sequencing and annotation.</title>
        <authorList>
            <consortium name="The Broad Institute Genomics Platform"/>
            <consortium name="The Broad Institute Genome Sequencing Center for Infectious Disease"/>
            <person name="Wu L."/>
            <person name="Ma J."/>
        </authorList>
    </citation>
    <scope>NUCLEOTIDE SEQUENCE [LARGE SCALE GENOMIC DNA]</scope>
    <source>
        <strain evidence="13 14">JCM 5067</strain>
    </source>
</reference>
<dbReference type="InterPro" id="IPR049052">
    <property type="entry name" value="nSTAND1"/>
</dbReference>
<dbReference type="InterPro" id="IPR011006">
    <property type="entry name" value="CheY-like_superfamily"/>
</dbReference>
<evidence type="ECO:0000313" key="14">
    <source>
        <dbReference type="Proteomes" id="UP001500668"/>
    </source>
</evidence>
<dbReference type="Gene3D" id="3.40.50.300">
    <property type="entry name" value="P-loop containing nucleotide triphosphate hydrolases"/>
    <property type="match status" value="1"/>
</dbReference>
<dbReference type="InterPro" id="IPR027417">
    <property type="entry name" value="P-loop_NTPase"/>
</dbReference>
<dbReference type="InterPro" id="IPR009003">
    <property type="entry name" value="Peptidase_S1_PA"/>
</dbReference>
<dbReference type="PROSITE" id="PS50109">
    <property type="entry name" value="HIS_KIN"/>
    <property type="match status" value="1"/>
</dbReference>
<evidence type="ECO:0000256" key="3">
    <source>
        <dbReference type="ARBA" id="ARBA00012438"/>
    </source>
</evidence>
<keyword evidence="7" id="KW-0902">Two-component regulatory system</keyword>
<evidence type="ECO:0000256" key="1">
    <source>
        <dbReference type="ARBA" id="ARBA00000085"/>
    </source>
</evidence>
<dbReference type="SMART" id="SM00388">
    <property type="entry name" value="HisKA"/>
    <property type="match status" value="1"/>
</dbReference>
<evidence type="ECO:0000256" key="10">
    <source>
        <dbReference type="SAM" id="MobiDB-lite"/>
    </source>
</evidence>
<protein>
    <recommendedName>
        <fullName evidence="3">histidine kinase</fullName>
        <ecNumber evidence="3">2.7.13.3</ecNumber>
    </recommendedName>
</protein>
<dbReference type="EC" id="2.7.13.3" evidence="3"/>
<dbReference type="PANTHER" id="PTHR43047">
    <property type="entry name" value="TWO-COMPONENT HISTIDINE PROTEIN KINASE"/>
    <property type="match status" value="1"/>
</dbReference>
<proteinExistence type="predicted"/>
<keyword evidence="4 8" id="KW-0597">Phosphoprotein</keyword>
<gene>
    <name evidence="13" type="ORF">GCM10010394_09540</name>
</gene>
<dbReference type="InterPro" id="IPR005467">
    <property type="entry name" value="His_kinase_dom"/>
</dbReference>
<dbReference type="SMART" id="SM00448">
    <property type="entry name" value="REC"/>
    <property type="match status" value="1"/>
</dbReference>
<dbReference type="InterPro" id="IPR036097">
    <property type="entry name" value="HisK_dim/P_sf"/>
</dbReference>
<keyword evidence="14" id="KW-1185">Reference proteome</keyword>
<name>A0ABN1F666_9ACTN</name>
<evidence type="ECO:0000256" key="8">
    <source>
        <dbReference type="PROSITE-ProRule" id="PRU00169"/>
    </source>
</evidence>
<dbReference type="Pfam" id="PF02518">
    <property type="entry name" value="HATPase_c"/>
    <property type="match status" value="1"/>
</dbReference>
<dbReference type="SUPFAM" id="SSF47384">
    <property type="entry name" value="Homodimeric domain of signal transducing histidine kinase"/>
    <property type="match status" value="1"/>
</dbReference>
<keyword evidence="6" id="KW-0418">Kinase</keyword>
<dbReference type="EMBL" id="BAAACA010000006">
    <property type="protein sequence ID" value="GAA0582897.1"/>
    <property type="molecule type" value="Genomic_DNA"/>
</dbReference>
<evidence type="ECO:0000313" key="13">
    <source>
        <dbReference type="EMBL" id="GAA0582897.1"/>
    </source>
</evidence>
<feature type="domain" description="Response regulatory" evidence="12">
    <location>
        <begin position="976"/>
        <end position="1093"/>
    </location>
</feature>
<dbReference type="Gene3D" id="1.10.287.130">
    <property type="match status" value="1"/>
</dbReference>
<dbReference type="InterPro" id="IPR004358">
    <property type="entry name" value="Sig_transdc_His_kin-like_C"/>
</dbReference>
<comment type="subcellular location">
    <subcellularLocation>
        <location evidence="2">Cell membrane</location>
    </subcellularLocation>
</comment>
<evidence type="ECO:0000259" key="12">
    <source>
        <dbReference type="PROSITE" id="PS50110"/>
    </source>
</evidence>